<dbReference type="PANTHER" id="PTHR33516:SF2">
    <property type="entry name" value="LEXA REPRESSOR-RELATED"/>
    <property type="match status" value="1"/>
</dbReference>
<accession>A0A1M6FD73</accession>
<evidence type="ECO:0000313" key="2">
    <source>
        <dbReference type="EMBL" id="SHI95617.1"/>
    </source>
</evidence>
<sequence>MAELVFFSPIKAAQLTRLPVFTCPVPAGFPLPGVGPADEILDLHQYLFGQPASTCLARVVGDTTPGVGIHPDDFIVVNRALTPSDGHIVVAVLNGAHSVHRLRQEPGRRWLEAVGEHYAPLELHAACDLRLWGVVTHVIHPLFRKRSGVA</sequence>
<proteinExistence type="predicted"/>
<dbReference type="Proteomes" id="UP000184418">
    <property type="component" value="Unassembled WGS sequence"/>
</dbReference>
<organism evidence="2 3">
    <name type="scientific">Hymenobacter daecheongensis DSM 21074</name>
    <dbReference type="NCBI Taxonomy" id="1121955"/>
    <lineage>
        <taxon>Bacteria</taxon>
        <taxon>Pseudomonadati</taxon>
        <taxon>Bacteroidota</taxon>
        <taxon>Cytophagia</taxon>
        <taxon>Cytophagales</taxon>
        <taxon>Hymenobacteraceae</taxon>
        <taxon>Hymenobacter</taxon>
    </lineage>
</organism>
<dbReference type="InterPro" id="IPR050077">
    <property type="entry name" value="LexA_repressor"/>
</dbReference>
<feature type="domain" description="Peptidase S24/S26A/S26B/S26C" evidence="1">
    <location>
        <begin position="24"/>
        <end position="135"/>
    </location>
</feature>
<dbReference type="SUPFAM" id="SSF51306">
    <property type="entry name" value="LexA/Signal peptidase"/>
    <property type="match status" value="1"/>
</dbReference>
<dbReference type="InterPro" id="IPR036286">
    <property type="entry name" value="LexA/Signal_pep-like_sf"/>
</dbReference>
<dbReference type="CDD" id="cd06529">
    <property type="entry name" value="S24_LexA-like"/>
    <property type="match status" value="1"/>
</dbReference>
<dbReference type="STRING" id="1121955.SAMN02745146_2028"/>
<protein>
    <submittedName>
        <fullName evidence="2">SOS response UmuD protein. Serine peptidase. MEROPS family S24</fullName>
    </submittedName>
</protein>
<evidence type="ECO:0000313" key="3">
    <source>
        <dbReference type="Proteomes" id="UP000184418"/>
    </source>
</evidence>
<name>A0A1M6FD73_9BACT</name>
<dbReference type="AlphaFoldDB" id="A0A1M6FD73"/>
<evidence type="ECO:0000259" key="1">
    <source>
        <dbReference type="Pfam" id="PF00717"/>
    </source>
</evidence>
<dbReference type="InterPro" id="IPR015927">
    <property type="entry name" value="Peptidase_S24_S26A/B/C"/>
</dbReference>
<dbReference type="OrthoDB" id="9787787at2"/>
<dbReference type="Pfam" id="PF00717">
    <property type="entry name" value="Peptidase_S24"/>
    <property type="match status" value="1"/>
</dbReference>
<dbReference type="EMBL" id="FQYN01000003">
    <property type="protein sequence ID" value="SHI95617.1"/>
    <property type="molecule type" value="Genomic_DNA"/>
</dbReference>
<dbReference type="PANTHER" id="PTHR33516">
    <property type="entry name" value="LEXA REPRESSOR"/>
    <property type="match status" value="1"/>
</dbReference>
<gene>
    <name evidence="2" type="ORF">SAMN02745146_2028</name>
</gene>
<keyword evidence="3" id="KW-1185">Reference proteome</keyword>
<reference evidence="2 3" key="1">
    <citation type="submission" date="2016-11" db="EMBL/GenBank/DDBJ databases">
        <authorList>
            <person name="Jaros S."/>
            <person name="Januszkiewicz K."/>
            <person name="Wedrychowicz H."/>
        </authorList>
    </citation>
    <scope>NUCLEOTIDE SEQUENCE [LARGE SCALE GENOMIC DNA]</scope>
    <source>
        <strain evidence="2 3">DSM 21074</strain>
    </source>
</reference>
<dbReference type="RefSeq" id="WP_073108464.1">
    <property type="nucleotide sequence ID" value="NZ_FQYN01000003.1"/>
</dbReference>
<dbReference type="InterPro" id="IPR039418">
    <property type="entry name" value="LexA-like"/>
</dbReference>
<dbReference type="Gene3D" id="2.10.109.10">
    <property type="entry name" value="Umud Fragment, subunit A"/>
    <property type="match status" value="1"/>
</dbReference>